<evidence type="ECO:0000259" key="1">
    <source>
        <dbReference type="Pfam" id="PF07944"/>
    </source>
</evidence>
<evidence type="ECO:0000313" key="4">
    <source>
        <dbReference type="Proteomes" id="UP000268007"/>
    </source>
</evidence>
<feature type="domain" description="Non-reducing end beta-L-arabinofuranosidase-like GH127 catalytic" evidence="1">
    <location>
        <begin position="195"/>
        <end position="399"/>
    </location>
</feature>
<comment type="caution">
    <text evidence="3">The sequence shown here is derived from an EMBL/GenBank/DDBJ whole genome shotgun (WGS) entry which is preliminary data.</text>
</comment>
<dbReference type="InterPro" id="IPR049046">
    <property type="entry name" value="Beta-AFase-like_GH127_middle"/>
</dbReference>
<dbReference type="Pfam" id="PF20736">
    <property type="entry name" value="Glyco_hydro127M"/>
    <property type="match status" value="1"/>
</dbReference>
<keyword evidence="4" id="KW-1185">Reference proteome</keyword>
<protein>
    <submittedName>
        <fullName evidence="3">DUF1680 family protein</fullName>
    </submittedName>
</protein>
<dbReference type="GO" id="GO:0005975">
    <property type="term" value="P:carbohydrate metabolic process"/>
    <property type="evidence" value="ECO:0007669"/>
    <property type="project" value="InterPro"/>
</dbReference>
<proteinExistence type="predicted"/>
<accession>A0A495ITE8</accession>
<dbReference type="SUPFAM" id="SSF48208">
    <property type="entry name" value="Six-hairpin glycosidases"/>
    <property type="match status" value="1"/>
</dbReference>
<dbReference type="EMBL" id="RBKU01000001">
    <property type="protein sequence ID" value="RKR79940.1"/>
    <property type="molecule type" value="Genomic_DNA"/>
</dbReference>
<dbReference type="Pfam" id="PF07944">
    <property type="entry name" value="Beta-AFase-like_GH127_cat"/>
    <property type="match status" value="1"/>
</dbReference>
<dbReference type="PANTHER" id="PTHR43465">
    <property type="entry name" value="DUF1680 DOMAIN PROTEIN (AFU_ORTHOLOGUE AFUA_1G08910)"/>
    <property type="match status" value="1"/>
</dbReference>
<evidence type="ECO:0000259" key="2">
    <source>
        <dbReference type="Pfam" id="PF20736"/>
    </source>
</evidence>
<gene>
    <name evidence="3" type="ORF">BDD43_0026</name>
</gene>
<dbReference type="OrthoDB" id="9757939at2"/>
<reference evidence="3 4" key="1">
    <citation type="submission" date="2018-10" db="EMBL/GenBank/DDBJ databases">
        <title>Genomic Encyclopedia of Archaeal and Bacterial Type Strains, Phase II (KMG-II): from individual species to whole genera.</title>
        <authorList>
            <person name="Goeker M."/>
        </authorList>
    </citation>
    <scope>NUCLEOTIDE SEQUENCE [LARGE SCALE GENOMIC DNA]</scope>
    <source>
        <strain evidence="3 4">DSM 18602</strain>
    </source>
</reference>
<dbReference type="RefSeq" id="WP_121195540.1">
    <property type="nucleotide sequence ID" value="NZ_RBKU01000001.1"/>
</dbReference>
<feature type="domain" description="Non-reducing end beta-L-arabinofuranosidase-like GH127 middle" evidence="2">
    <location>
        <begin position="415"/>
        <end position="508"/>
    </location>
</feature>
<organism evidence="3 4">
    <name type="scientific">Mucilaginibacter gracilis</name>
    <dbReference type="NCBI Taxonomy" id="423350"/>
    <lineage>
        <taxon>Bacteria</taxon>
        <taxon>Pseudomonadati</taxon>
        <taxon>Bacteroidota</taxon>
        <taxon>Sphingobacteriia</taxon>
        <taxon>Sphingobacteriales</taxon>
        <taxon>Sphingobacteriaceae</taxon>
        <taxon>Mucilaginibacter</taxon>
    </lineage>
</organism>
<evidence type="ECO:0000313" key="3">
    <source>
        <dbReference type="EMBL" id="RKR79940.1"/>
    </source>
</evidence>
<sequence length="659" mass="73526">MKKLFLLITIFAMACLGIFAVKPPLTRVEPTDELVPRFDKFRESPMTANSAKGWLLEYLNRQRSGLTGHPDVLSYPFNTCLWAGSIERIGEKHGDNWWRYEQTAYYTDGLLRLGFELNDAELIAKGRAGINYTLEHVQPNGRLGPGLFVSQWPIAVFFRAMEAEYMATGDPKIIAALHKHYLSYTPEELGKFKRAIVNIEGALWTYGKTGDQKLLDLSEKAYALGGFELNLKNSLSPDSVVLHGVTYMEMAKLPAILYAFTGKKEYLDAAVNVMRKLDRDHMLPDGVPSSSEFLAGKNPLHSHETCDITDYTWAVGYLLMATGDATWADHIEKAVFNAGPGCVSKDFKQLQYFSSVNQFIATGNSNQNKFMHGSTWMAYWPCHETECCAGNVHRMMPNYVARMWMRDAKGNPIAALYGPSEEKVVLNSGQQVIIKEATSYPFSDLIGFTFETEKPVDMPFMFRIPGWCSSPSVTINGKPYVAALKSGTFVTINRKFTKGDKITLQLPMDAKLVNAGQGVTVERGPLLYAFAIPEKVKTDTATYANLGGKHSPDPNFPALDIRPAGNWNYALAVNEASFSQKIEVIKTGSTGYPLDPGKSPVIIKVPARKVKQWTLLENRFTPELPAPGQFDTEKTIHRITLVPYGSTRLRITEFPTTIN</sequence>
<dbReference type="InterPro" id="IPR049174">
    <property type="entry name" value="Beta-AFase-like"/>
</dbReference>
<dbReference type="PROSITE" id="PS51257">
    <property type="entry name" value="PROKAR_LIPOPROTEIN"/>
    <property type="match status" value="1"/>
</dbReference>
<dbReference type="Proteomes" id="UP000268007">
    <property type="component" value="Unassembled WGS sequence"/>
</dbReference>
<name>A0A495ITE8_9SPHI</name>
<dbReference type="InterPro" id="IPR012878">
    <property type="entry name" value="Beta-AFase-like_GH127_cat"/>
</dbReference>
<dbReference type="AlphaFoldDB" id="A0A495ITE8"/>
<dbReference type="InterPro" id="IPR008928">
    <property type="entry name" value="6-hairpin_glycosidase_sf"/>
</dbReference>
<dbReference type="PANTHER" id="PTHR43465:SF2">
    <property type="entry name" value="DUF1680 DOMAIN PROTEIN (AFU_ORTHOLOGUE AFUA_1G08910)"/>
    <property type="match status" value="1"/>
</dbReference>